<dbReference type="OrthoDB" id="5778511at2"/>
<dbReference type="Pfam" id="PF02690">
    <property type="entry name" value="Na_Pi_cotrans"/>
    <property type="match status" value="1"/>
</dbReference>
<dbReference type="EMBL" id="AONG01000006">
    <property type="protein sequence ID" value="KIQ70246.1"/>
    <property type="molecule type" value="Genomic_DNA"/>
</dbReference>
<keyword evidence="4 6" id="KW-1133">Transmembrane helix</keyword>
<dbReference type="PATRIC" id="fig|1123501.6.peg.1288"/>
<proteinExistence type="predicted"/>
<accession>A0A0D0PG04</accession>
<sequence length="556" mass="58531">MDATIGLINLLGAGALILWGLRMIKSGILSGFGASLRQLIAKWTGNRVVATLTGLVTTLAVQSSTATAVIAGSFVARNLVGPRMAQAVLLGANLGTAITAAVLAHDLHWLAPMLVLAGVITDGRSRMARGKGVGKALIGLGLMLFGLELLGGATEPLRESQVMTAILAALADGPVFGLILSAGLAFLSSSSLAVVLFVSMLAATGSVSPALALVLVAGANLGGAIPPCLAVAAEGIAAKRLTRTNLAVRAAGALAVLVTAGTLGPEFAALLPPGTRFAIAAHLAFNLVLLAVFMPLLGPLDRLAQRVWPDPEAASRRVSYLDKSAFDTPSLALAGAARETLRIGDTVAAMMERNLKALQVDDPGAREATSDLDDQVDAMLSDVKLYLARLARGELNDADTRRANEIMSYAINLEHVGDILDRDLAEMAEKKMARQVRFSVQGEEEIAELYRKTILNLELAQSVFLSHDVALARRLMAEKVHVRRIEEASQRQHLARLQAGRPETLASTTLHLDILRDLKRVNAHIASVAYPILAEAGELTESRVVSIRKAETAQTG</sequence>
<dbReference type="GO" id="GO:0044341">
    <property type="term" value="P:sodium-dependent phosphate transport"/>
    <property type="evidence" value="ECO:0007669"/>
    <property type="project" value="InterPro"/>
</dbReference>
<feature type="transmembrane region" description="Helical" evidence="6">
    <location>
        <begin position="221"/>
        <end position="238"/>
    </location>
</feature>
<dbReference type="InterPro" id="IPR038078">
    <property type="entry name" value="PhoU-like_sf"/>
</dbReference>
<keyword evidence="9" id="KW-1185">Reference proteome</keyword>
<dbReference type="NCBIfam" id="NF037997">
    <property type="entry name" value="Na_Pi_symport"/>
    <property type="match status" value="1"/>
</dbReference>
<feature type="transmembrane region" description="Helical" evidence="6">
    <location>
        <begin position="165"/>
        <end position="187"/>
    </location>
</feature>
<feature type="transmembrane region" description="Helical" evidence="6">
    <location>
        <begin position="45"/>
        <end position="76"/>
    </location>
</feature>
<evidence type="ECO:0000313" key="9">
    <source>
        <dbReference type="Proteomes" id="UP000035100"/>
    </source>
</evidence>
<dbReference type="PANTHER" id="PTHR10010:SF46">
    <property type="entry name" value="SODIUM-DEPENDENT PHOSPHATE TRANSPORT PROTEIN 2B"/>
    <property type="match status" value="1"/>
</dbReference>
<dbReference type="Pfam" id="PF01895">
    <property type="entry name" value="PhoU"/>
    <property type="match status" value="2"/>
</dbReference>
<feature type="domain" description="PhoU" evidence="7">
    <location>
        <begin position="341"/>
        <end position="419"/>
    </location>
</feature>
<name>A0A0D0PG04_9RHOB</name>
<feature type="transmembrane region" description="Helical" evidence="6">
    <location>
        <begin position="96"/>
        <end position="120"/>
    </location>
</feature>
<keyword evidence="3 6" id="KW-0812">Transmembrane</keyword>
<dbReference type="InterPro" id="IPR003841">
    <property type="entry name" value="Na/Pi_transpt"/>
</dbReference>
<dbReference type="eggNOG" id="COG1283">
    <property type="taxonomic scope" value="Bacteria"/>
</dbReference>
<evidence type="ECO:0000256" key="2">
    <source>
        <dbReference type="ARBA" id="ARBA00022475"/>
    </source>
</evidence>
<feature type="transmembrane region" description="Helical" evidence="6">
    <location>
        <begin position="6"/>
        <end position="24"/>
    </location>
</feature>
<comment type="subcellular location">
    <subcellularLocation>
        <location evidence="1">Cell membrane</location>
        <topology evidence="1">Multi-pass membrane protein</topology>
    </subcellularLocation>
</comment>
<dbReference type="STRING" id="1123501.Wenmar_01205"/>
<protein>
    <submittedName>
        <fullName evidence="8">Na+/phosphate symporter</fullName>
    </submittedName>
</protein>
<evidence type="ECO:0000313" key="8">
    <source>
        <dbReference type="EMBL" id="KIQ70246.1"/>
    </source>
</evidence>
<evidence type="ECO:0000256" key="1">
    <source>
        <dbReference type="ARBA" id="ARBA00004651"/>
    </source>
</evidence>
<feature type="domain" description="PhoU" evidence="7">
    <location>
        <begin position="446"/>
        <end position="529"/>
    </location>
</feature>
<dbReference type="Proteomes" id="UP000035100">
    <property type="component" value="Unassembled WGS sequence"/>
</dbReference>
<dbReference type="SUPFAM" id="SSF109755">
    <property type="entry name" value="PhoU-like"/>
    <property type="match status" value="1"/>
</dbReference>
<dbReference type="AlphaFoldDB" id="A0A0D0PG04"/>
<evidence type="ECO:0000256" key="5">
    <source>
        <dbReference type="ARBA" id="ARBA00023136"/>
    </source>
</evidence>
<comment type="caution">
    <text evidence="8">The sequence shown here is derived from an EMBL/GenBank/DDBJ whole genome shotgun (WGS) entry which is preliminary data.</text>
</comment>
<evidence type="ECO:0000259" key="7">
    <source>
        <dbReference type="Pfam" id="PF01895"/>
    </source>
</evidence>
<reference evidence="8 9" key="1">
    <citation type="submission" date="2013-01" db="EMBL/GenBank/DDBJ databases">
        <authorList>
            <person name="Fiebig A."/>
            <person name="Goeker M."/>
            <person name="Klenk H.-P.P."/>
        </authorList>
    </citation>
    <scope>NUCLEOTIDE SEQUENCE [LARGE SCALE GENOMIC DNA]</scope>
    <source>
        <strain evidence="8 9">DSM 24838</strain>
    </source>
</reference>
<dbReference type="RefSeq" id="WP_018302986.1">
    <property type="nucleotide sequence ID" value="NZ_KB902288.1"/>
</dbReference>
<dbReference type="PANTHER" id="PTHR10010">
    <property type="entry name" value="SOLUTE CARRIER FAMILY 34 SODIUM PHOSPHATE , MEMBER 2-RELATED"/>
    <property type="match status" value="1"/>
</dbReference>
<dbReference type="GO" id="GO:0005436">
    <property type="term" value="F:sodium:phosphate symporter activity"/>
    <property type="evidence" value="ECO:0007669"/>
    <property type="project" value="InterPro"/>
</dbReference>
<evidence type="ECO:0000256" key="6">
    <source>
        <dbReference type="SAM" id="Phobius"/>
    </source>
</evidence>
<organism evidence="8 9">
    <name type="scientific">Wenxinia marina DSM 24838</name>
    <dbReference type="NCBI Taxonomy" id="1123501"/>
    <lineage>
        <taxon>Bacteria</taxon>
        <taxon>Pseudomonadati</taxon>
        <taxon>Pseudomonadota</taxon>
        <taxon>Alphaproteobacteria</taxon>
        <taxon>Rhodobacterales</taxon>
        <taxon>Roseobacteraceae</taxon>
        <taxon>Wenxinia</taxon>
    </lineage>
</organism>
<evidence type="ECO:0000256" key="4">
    <source>
        <dbReference type="ARBA" id="ARBA00022989"/>
    </source>
</evidence>
<dbReference type="InterPro" id="IPR026022">
    <property type="entry name" value="PhoU_dom"/>
</dbReference>
<keyword evidence="5 6" id="KW-0472">Membrane</keyword>
<feature type="transmembrane region" description="Helical" evidence="6">
    <location>
        <begin position="250"/>
        <end position="271"/>
    </location>
</feature>
<gene>
    <name evidence="8" type="ORF">Wenmar_01205</name>
</gene>
<dbReference type="GO" id="GO:0005886">
    <property type="term" value="C:plasma membrane"/>
    <property type="evidence" value="ECO:0007669"/>
    <property type="project" value="UniProtKB-SubCell"/>
</dbReference>
<feature type="transmembrane region" description="Helical" evidence="6">
    <location>
        <begin position="132"/>
        <end position="153"/>
    </location>
</feature>
<dbReference type="Gene3D" id="1.20.58.220">
    <property type="entry name" value="Phosphate transport system protein phou homolog 2, domain 2"/>
    <property type="match status" value="1"/>
</dbReference>
<keyword evidence="2" id="KW-1003">Cell membrane</keyword>
<feature type="transmembrane region" description="Helical" evidence="6">
    <location>
        <begin position="277"/>
        <end position="297"/>
    </location>
</feature>
<evidence type="ECO:0000256" key="3">
    <source>
        <dbReference type="ARBA" id="ARBA00022692"/>
    </source>
</evidence>